<dbReference type="Proteomes" id="UP001157418">
    <property type="component" value="Unassembled WGS sequence"/>
</dbReference>
<dbReference type="InterPro" id="IPR014772">
    <property type="entry name" value="Munc13_dom-2"/>
</dbReference>
<dbReference type="InterPro" id="IPR057984">
    <property type="entry name" value="PATROL1_C"/>
</dbReference>
<feature type="domain" description="MHD1" evidence="2">
    <location>
        <begin position="549"/>
        <end position="691"/>
    </location>
</feature>
<evidence type="ECO:0000259" key="3">
    <source>
        <dbReference type="PROSITE" id="PS51259"/>
    </source>
</evidence>
<name>A0AAU9PTU8_9ASTR</name>
<feature type="region of interest" description="Disordered" evidence="1">
    <location>
        <begin position="64"/>
        <end position="85"/>
    </location>
</feature>
<reference evidence="4 5" key="1">
    <citation type="submission" date="2022-01" db="EMBL/GenBank/DDBJ databases">
        <authorList>
            <person name="Xiong W."/>
            <person name="Schranz E."/>
        </authorList>
    </citation>
    <scope>NUCLEOTIDE SEQUENCE [LARGE SCALE GENOMIC DNA]</scope>
</reference>
<dbReference type="AlphaFoldDB" id="A0AAU9PTU8"/>
<accession>A0AAU9PTU8</accession>
<dbReference type="PROSITE" id="PS51258">
    <property type="entry name" value="MHD1"/>
    <property type="match status" value="1"/>
</dbReference>
<gene>
    <name evidence="4" type="ORF">LVIROSA_LOCUS38327</name>
</gene>
<evidence type="ECO:0000313" key="4">
    <source>
        <dbReference type="EMBL" id="CAH1453051.1"/>
    </source>
</evidence>
<dbReference type="PROSITE" id="PS51259">
    <property type="entry name" value="MHD2"/>
    <property type="match status" value="1"/>
</dbReference>
<evidence type="ECO:0008006" key="6">
    <source>
        <dbReference type="Google" id="ProtNLM"/>
    </source>
</evidence>
<feature type="domain" description="MHD2" evidence="3">
    <location>
        <begin position="832"/>
        <end position="944"/>
    </location>
</feature>
<feature type="compositionally biased region" description="Gly residues" evidence="1">
    <location>
        <begin position="69"/>
        <end position="85"/>
    </location>
</feature>
<organism evidence="4 5">
    <name type="scientific">Lactuca virosa</name>
    <dbReference type="NCBI Taxonomy" id="75947"/>
    <lineage>
        <taxon>Eukaryota</taxon>
        <taxon>Viridiplantae</taxon>
        <taxon>Streptophyta</taxon>
        <taxon>Embryophyta</taxon>
        <taxon>Tracheophyta</taxon>
        <taxon>Spermatophyta</taxon>
        <taxon>Magnoliopsida</taxon>
        <taxon>eudicotyledons</taxon>
        <taxon>Gunneridae</taxon>
        <taxon>Pentapetalae</taxon>
        <taxon>asterids</taxon>
        <taxon>campanulids</taxon>
        <taxon>Asterales</taxon>
        <taxon>Asteraceae</taxon>
        <taxon>Cichorioideae</taxon>
        <taxon>Cichorieae</taxon>
        <taxon>Lactucinae</taxon>
        <taxon>Lactuca</taxon>
    </lineage>
</organism>
<keyword evidence="5" id="KW-1185">Reference proteome</keyword>
<dbReference type="EMBL" id="CAKMRJ010005745">
    <property type="protein sequence ID" value="CAH1453051.1"/>
    <property type="molecule type" value="Genomic_DNA"/>
</dbReference>
<evidence type="ECO:0000259" key="2">
    <source>
        <dbReference type="PROSITE" id="PS51258"/>
    </source>
</evidence>
<evidence type="ECO:0000313" key="5">
    <source>
        <dbReference type="Proteomes" id="UP001157418"/>
    </source>
</evidence>
<sequence>MPQYDNTNTTTTRLDHDLCWPFGTLEGLDHDDIRTTAYEIFFTSCRSSPGFGGRNAIQFYSSESNGGDNASGGTGSPAKAGGHGVGMAVTSKIKRALGLKMLKRSHSSRRSNSCGTNPLSPGGHHGNASPGIGFSTVPGRSRRPLTSAEIMRQQMNVPEASDNRLRKTLMRTLVGQMGRRAETIILPLELLRHLKPSEFNDSKEYHIWQKRQLKILEAGLLLHPSNPLDKSDSFAMCLRDVVRSSDVKPIDTGKNSETMRNVCNCVVSLAWRSADGCPTDVCHWADGFPFNVNLYSALLHSIFDSKDQTSILDEVDDLLELMKKTWSTFGINKPMHDLCLTWVLFEQYVTAGHVENDLLSASLTMLTEVANDSKKVDREPVYVKMLSSVLTSMTKWCENRLLDYHESFNKGTIGVMEHILPLVFSATRILEEDVPGYGYELKGDLTSDSAGNNVDQYTRSSLKKAFTKMVGNRNLISRNTPSQQVCETLVQLANETEELAFKEKETYCVVLKRWNPISGGVGALTLHSCYGVLLKQFLSCNSDISHEMLTVLHRADKLQKVLVNMIVEDSVECEDGGKNVIREMVPYEVDSIIAKFLKQSVGSRLKKIREVVHRAKESETWNPKSKTEPYAQSAVELLKQARDLLISFFEIPIAISETMVEDFADGVERILRDYTTFVASCGTKQNYIPALPPLTRCSRGSKLAKLWKKATPCAVAGMSPYHLGLEEGNHPRPSTSRGTQRLYIRLNTLHYLISQLTSLEKCFAHSSRIIPSHKNRASSSRRHAAGGAHFEHARSSIMAATQHVSEVAAYRLIFLDSNSVLYGSLYVGHVVNARISPALRVLKQNLTLLSVIVTERAQPLAIKEVMKASFEAYLMVLIAGGGTRCFTRVDHEMIEDDLRHLKKVFTTYGEGLVLQEDVVEKEAETVEGVVALMGKSTEELIEDFTVVACEASGIGVSSGQTLPMPPTTGRWCSSDPNTMLRVLCHRKDRIANSFLKRTFQLAKRA</sequence>
<dbReference type="PANTHER" id="PTHR31280:SF1">
    <property type="entry name" value="OS03G0138600 PROTEIN"/>
    <property type="match status" value="1"/>
</dbReference>
<dbReference type="InterPro" id="IPR014770">
    <property type="entry name" value="Munc13_1"/>
</dbReference>
<proteinExistence type="predicted"/>
<protein>
    <recommendedName>
        <fullName evidence="6">MHD1 domain-containing protein</fullName>
    </recommendedName>
</protein>
<evidence type="ECO:0000256" key="1">
    <source>
        <dbReference type="SAM" id="MobiDB-lite"/>
    </source>
</evidence>
<feature type="compositionally biased region" description="Polar residues" evidence="1">
    <location>
        <begin position="110"/>
        <end position="119"/>
    </location>
</feature>
<comment type="caution">
    <text evidence="4">The sequence shown here is derived from an EMBL/GenBank/DDBJ whole genome shotgun (WGS) entry which is preliminary data.</text>
</comment>
<dbReference type="InterPro" id="IPR008528">
    <property type="entry name" value="unc-13_homologue"/>
</dbReference>
<dbReference type="PANTHER" id="PTHR31280">
    <property type="entry name" value="PROTEIN UNC-13 HOMOLOG"/>
    <property type="match status" value="1"/>
</dbReference>
<dbReference type="Pfam" id="PF25761">
    <property type="entry name" value="TPR_PATROL1"/>
    <property type="match status" value="1"/>
</dbReference>
<feature type="region of interest" description="Disordered" evidence="1">
    <location>
        <begin position="104"/>
        <end position="141"/>
    </location>
</feature>